<name>A0A645BVB4_9ZZZZ</name>
<accession>A0A645BVB4</accession>
<comment type="caution">
    <text evidence="1">The sequence shown here is derived from an EMBL/GenBank/DDBJ whole genome shotgun (WGS) entry which is preliminary data.</text>
</comment>
<proteinExistence type="predicted"/>
<gene>
    <name evidence="1" type="ORF">SDC9_112604</name>
</gene>
<dbReference type="EMBL" id="VSSQ01020666">
    <property type="protein sequence ID" value="MPM65704.1"/>
    <property type="molecule type" value="Genomic_DNA"/>
</dbReference>
<protein>
    <submittedName>
        <fullName evidence="1">Uncharacterized protein</fullName>
    </submittedName>
</protein>
<dbReference type="AlphaFoldDB" id="A0A645BVB4"/>
<reference evidence="1" key="1">
    <citation type="submission" date="2019-08" db="EMBL/GenBank/DDBJ databases">
        <authorList>
            <person name="Kucharzyk K."/>
            <person name="Murdoch R.W."/>
            <person name="Higgins S."/>
            <person name="Loffler F."/>
        </authorList>
    </citation>
    <scope>NUCLEOTIDE SEQUENCE</scope>
</reference>
<sequence length="75" mass="7941">MEEAANGLNGNVRRNAGIRQTVPGMISSDTRPSLVVLPLSSCTIATEIFVTSDPVPQVVGTAMTGFAFLMLTFLK</sequence>
<evidence type="ECO:0000313" key="1">
    <source>
        <dbReference type="EMBL" id="MPM65704.1"/>
    </source>
</evidence>
<organism evidence="1">
    <name type="scientific">bioreactor metagenome</name>
    <dbReference type="NCBI Taxonomy" id="1076179"/>
    <lineage>
        <taxon>unclassified sequences</taxon>
        <taxon>metagenomes</taxon>
        <taxon>ecological metagenomes</taxon>
    </lineage>
</organism>